<dbReference type="RefSeq" id="WP_186806692.1">
    <property type="nucleotide sequence ID" value="NZ_BJUE01000040.1"/>
</dbReference>
<dbReference type="PROSITE" id="PS50965">
    <property type="entry name" value="NERD"/>
    <property type="match status" value="1"/>
</dbReference>
<dbReference type="Pfam" id="PF08378">
    <property type="entry name" value="NERD"/>
    <property type="match status" value="1"/>
</dbReference>
<evidence type="ECO:0000313" key="3">
    <source>
        <dbReference type="EMBL" id="TDR38655.1"/>
    </source>
</evidence>
<evidence type="ECO:0000313" key="4">
    <source>
        <dbReference type="Proteomes" id="UP000254330"/>
    </source>
</evidence>
<accession>A0A8B4Q647</accession>
<evidence type="ECO:0000259" key="1">
    <source>
        <dbReference type="PROSITE" id="PS50965"/>
    </source>
</evidence>
<dbReference type="Proteomes" id="UP000294641">
    <property type="component" value="Unassembled WGS sequence"/>
</dbReference>
<evidence type="ECO:0000313" key="2">
    <source>
        <dbReference type="EMBL" id="STX08738.1"/>
    </source>
</evidence>
<proteinExistence type="predicted"/>
<dbReference type="EMBL" id="UGNP01000001">
    <property type="protein sequence ID" value="STX08738.1"/>
    <property type="molecule type" value="Genomic_DNA"/>
</dbReference>
<keyword evidence="5" id="KW-1185">Reference proteome</keyword>
<reference evidence="3 5" key="2">
    <citation type="submission" date="2019-03" db="EMBL/GenBank/DDBJ databases">
        <title>Genomic Encyclopedia of Type Strains, Phase IV (KMG-IV): sequencing the most valuable type-strain genomes for metagenomic binning, comparative biology and taxonomic classification.</title>
        <authorList>
            <person name="Goeker M."/>
        </authorList>
    </citation>
    <scope>NUCLEOTIDE SEQUENCE [LARGE SCALE GENOMIC DNA]</scope>
    <source>
        <strain evidence="3 5">DSM 20580</strain>
    </source>
</reference>
<name>A0A8B4Q647_9BACL</name>
<comment type="caution">
    <text evidence="2">The sequence shown here is derived from an EMBL/GenBank/DDBJ whole genome shotgun (WGS) entry which is preliminary data.</text>
</comment>
<dbReference type="InterPro" id="IPR011528">
    <property type="entry name" value="NERD"/>
</dbReference>
<dbReference type="Proteomes" id="UP000254330">
    <property type="component" value="Unassembled WGS sequence"/>
</dbReference>
<evidence type="ECO:0000313" key="5">
    <source>
        <dbReference type="Proteomes" id="UP000294641"/>
    </source>
</evidence>
<protein>
    <submittedName>
        <fullName evidence="3">Nuclease-like protein</fullName>
    </submittedName>
    <submittedName>
        <fullName evidence="2">Nuclease-related domain</fullName>
    </submittedName>
</protein>
<sequence>MIQKSFMPNIRIASWQKLNARLKNESVRLRVAKDLAQMEAGDFGERVVAKHLDRYRHAENIHIFHDVMLDCDGFFQMDFLVLTESCIVLLEVKNISGTIYFTKNPQQLIRKIDGQGEQKLRSPEVQVEKQIYKLREWCMRRGHEISIYGAVVFPNLTSIVDGSNTTATLLDLYEIENYILKNMRHHSPHLAMDSLILKLKNGQKLYEPYDLSAYYKFEFADLHTGFLCPYCYNFMEKLNTRTWQCPACQQFSRQNVLADLKEYFLYFPKPAHKKILKAWLSDLSSSRFKRSWRKLDLQVQYHHRKAFYSLKNTIKFY</sequence>
<gene>
    <name evidence="3" type="ORF">DFR61_11530</name>
    <name evidence="2" type="ORF">NCTC10597_00404</name>
</gene>
<reference evidence="2 4" key="1">
    <citation type="submission" date="2018-06" db="EMBL/GenBank/DDBJ databases">
        <authorList>
            <consortium name="Pathogen Informatics"/>
            <person name="Doyle S."/>
        </authorList>
    </citation>
    <scope>NUCLEOTIDE SEQUENCE [LARGE SCALE GENOMIC DNA]</scope>
    <source>
        <strain evidence="2 4">NCTC10597</strain>
    </source>
</reference>
<organism evidence="2 4">
    <name type="scientific">Kurthia zopfii</name>
    <dbReference type="NCBI Taxonomy" id="1650"/>
    <lineage>
        <taxon>Bacteria</taxon>
        <taxon>Bacillati</taxon>
        <taxon>Bacillota</taxon>
        <taxon>Bacilli</taxon>
        <taxon>Bacillales</taxon>
        <taxon>Caryophanaceae</taxon>
        <taxon>Kurthia</taxon>
    </lineage>
</organism>
<feature type="domain" description="NERD" evidence="1">
    <location>
        <begin position="40"/>
        <end position="157"/>
    </location>
</feature>
<dbReference type="AlphaFoldDB" id="A0A8B4Q647"/>
<dbReference type="EMBL" id="SNZG01000015">
    <property type="protein sequence ID" value="TDR38655.1"/>
    <property type="molecule type" value="Genomic_DNA"/>
</dbReference>